<dbReference type="OrthoDB" id="273340at2759"/>
<dbReference type="PANTHER" id="PTHR14927">
    <property type="entry name" value="NUCLEOLAR PROTEIN 10"/>
    <property type="match status" value="1"/>
</dbReference>
<evidence type="ECO:0000259" key="3">
    <source>
        <dbReference type="Pfam" id="PF23098"/>
    </source>
</evidence>
<dbReference type="Proteomes" id="UP000007350">
    <property type="component" value="Unassembled WGS sequence"/>
</dbReference>
<feature type="region of interest" description="Disordered" evidence="1">
    <location>
        <begin position="660"/>
        <end position="687"/>
    </location>
</feature>
<dbReference type="Gene3D" id="2.130.10.10">
    <property type="entry name" value="YVTN repeat-like/Quinoprotein amine dehydrogenase"/>
    <property type="match status" value="1"/>
</dbReference>
<evidence type="ECO:0008006" key="6">
    <source>
        <dbReference type="Google" id="ProtNLM"/>
    </source>
</evidence>
<feature type="compositionally biased region" description="Acidic residues" evidence="1">
    <location>
        <begin position="559"/>
        <end position="571"/>
    </location>
</feature>
<dbReference type="GO" id="GO:0032040">
    <property type="term" value="C:small-subunit processome"/>
    <property type="evidence" value="ECO:0007669"/>
    <property type="project" value="TreeGrafter"/>
</dbReference>
<feature type="domain" description="Nucleolar protein 10-like second" evidence="2">
    <location>
        <begin position="386"/>
        <end position="434"/>
    </location>
</feature>
<dbReference type="InterPro" id="IPR040382">
    <property type="entry name" value="NOL10/Enp2"/>
</dbReference>
<dbReference type="EMBL" id="AHKC01005042">
    <property type="protein sequence ID" value="EKF38776.1"/>
    <property type="molecule type" value="Genomic_DNA"/>
</dbReference>
<dbReference type="SUPFAM" id="SSF50969">
    <property type="entry name" value="YVTN repeat-like/Quinoprotein amine dehydrogenase"/>
    <property type="match status" value="1"/>
</dbReference>
<proteinExistence type="predicted"/>
<dbReference type="InterPro" id="IPR056551">
    <property type="entry name" value="Beta-prop_NOL10_N"/>
</dbReference>
<evidence type="ECO:0000256" key="1">
    <source>
        <dbReference type="SAM" id="MobiDB-lite"/>
    </source>
</evidence>
<feature type="region of interest" description="Disordered" evidence="1">
    <location>
        <begin position="466"/>
        <end position="489"/>
    </location>
</feature>
<dbReference type="InterPro" id="IPR056550">
    <property type="entry name" value="NOL10_2nd"/>
</dbReference>
<name>K2NUV5_TRYCR</name>
<dbReference type="InterPro" id="IPR015943">
    <property type="entry name" value="WD40/YVTN_repeat-like_dom_sf"/>
</dbReference>
<organism evidence="4 5">
    <name type="scientific">Trypanosoma cruzi marinkellei</name>
    <dbReference type="NCBI Taxonomy" id="85056"/>
    <lineage>
        <taxon>Eukaryota</taxon>
        <taxon>Discoba</taxon>
        <taxon>Euglenozoa</taxon>
        <taxon>Kinetoplastea</taxon>
        <taxon>Metakinetoplastina</taxon>
        <taxon>Trypanosomatida</taxon>
        <taxon>Trypanosomatidae</taxon>
        <taxon>Trypanosoma</taxon>
        <taxon>Schizotrypanum</taxon>
    </lineage>
</organism>
<gene>
    <name evidence="4" type="ORF">MOQ_001011</name>
</gene>
<feature type="compositionally biased region" description="Acidic residues" evidence="1">
    <location>
        <begin position="582"/>
        <end position="594"/>
    </location>
</feature>
<dbReference type="PANTHER" id="PTHR14927:SF0">
    <property type="entry name" value="NUCLEOLAR PROTEIN 10"/>
    <property type="match status" value="1"/>
</dbReference>
<sequence length="687" mass="76902">MQVSLHNRVKTYNLTAGKSLPEWISERKKNKRLAGGEHRIELIHDLEFPHFARTIFRTANGTHLFVSGDYPPRLKCFDVNQLSMKYSFNADMPILGGVSLSPDFRKFALRGEGRQITVHHSAAIIDRVRVPHTMRSLAYHPYTAELLSGGTSHEIFRLSLETGAFVESYKTQSATGINHVEVFKNHGLILCAGADGVVEAWDSRAGSCAARLTVTGPGAFSGIDENCELRHIATDDESGLLFSCGTESGHVLLYDLRLQKPLIVKDHMNALPIVKTYFFQGRSTSTGEASHILSADTRSLKVWNKKDGSNFTSIEAPADITDFCVLRSQHNMAEPYECSDSGVVCICCDVPRVQVHFIPQLGVAPQWASFLEVLTEELEEKEMTTVYDDYTFVPKSEMDALGMTAEDLAGGKVRPAMHGAFIENRLYRELKAVIDPGEFNRYVQENAKRKVQQRWENRISKFKRVSNGDNDGVDHAVHSDNDEDDVMNGVGAKGQALAAARADPRFQKAFVGNSASSFALDTSNPEYAKLLQIINERRAQASRRRQRYESELFTIVPDAEGDGGNDNDEEEEGKKRNGNSDDVNDSGGDDNDDDDARRHLRGVQSSGKQQRRRQRPRTQHDGKEADGNLHDNNGQKGNKRQVTLYEVKKGSRVSFISHDKAIHASRKRQRMEKLPLEERLRRMSAKP</sequence>
<feature type="compositionally biased region" description="Basic and acidic residues" evidence="1">
    <location>
        <begin position="618"/>
        <end position="629"/>
    </location>
</feature>
<dbReference type="GO" id="GO:0030686">
    <property type="term" value="C:90S preribosome"/>
    <property type="evidence" value="ECO:0007669"/>
    <property type="project" value="TreeGrafter"/>
</dbReference>
<feature type="region of interest" description="Disordered" evidence="1">
    <location>
        <begin position="543"/>
        <end position="641"/>
    </location>
</feature>
<keyword evidence="5" id="KW-1185">Reference proteome</keyword>
<dbReference type="AlphaFoldDB" id="K2NUV5"/>
<evidence type="ECO:0000313" key="5">
    <source>
        <dbReference type="Proteomes" id="UP000007350"/>
    </source>
</evidence>
<dbReference type="GO" id="GO:0000462">
    <property type="term" value="P:maturation of SSU-rRNA from tricistronic rRNA transcript (SSU-rRNA, 5.8S rRNA, LSU-rRNA)"/>
    <property type="evidence" value="ECO:0007669"/>
    <property type="project" value="TreeGrafter"/>
</dbReference>
<accession>K2NUV5</accession>
<dbReference type="InterPro" id="IPR011044">
    <property type="entry name" value="Quino_amine_DH_bsu"/>
</dbReference>
<comment type="caution">
    <text evidence="4">The sequence shown here is derived from an EMBL/GenBank/DDBJ whole genome shotgun (WGS) entry which is preliminary data.</text>
</comment>
<evidence type="ECO:0000313" key="4">
    <source>
        <dbReference type="EMBL" id="EKF38776.1"/>
    </source>
</evidence>
<dbReference type="Pfam" id="PF23098">
    <property type="entry name" value="Beta-prop_NOL10_N"/>
    <property type="match status" value="1"/>
</dbReference>
<feature type="domain" description="Nucleolar protein 10-like N-terminal" evidence="3">
    <location>
        <begin position="1"/>
        <end position="385"/>
    </location>
</feature>
<feature type="compositionally biased region" description="Basic and acidic residues" evidence="1">
    <location>
        <begin position="671"/>
        <end position="681"/>
    </location>
</feature>
<evidence type="ECO:0000259" key="2">
    <source>
        <dbReference type="Pfam" id="PF23097"/>
    </source>
</evidence>
<dbReference type="Pfam" id="PF23097">
    <property type="entry name" value="NOL10_2nd"/>
    <property type="match status" value="1"/>
</dbReference>
<protein>
    <recommendedName>
        <fullName evidence="6">NUC153 domain-containing protein</fullName>
    </recommendedName>
</protein>
<reference evidence="4 5" key="1">
    <citation type="journal article" date="2012" name="BMC Genomics">
        <title>Comparative genomic analysis of human infective Trypanosoma cruzi lineages with the bat-restricted subspecies T. cruzi marinkellei.</title>
        <authorList>
            <person name="Franzen O."/>
            <person name="Talavera-Lopez C."/>
            <person name="Ochaya S."/>
            <person name="Butler C.E."/>
            <person name="Messenger L.A."/>
            <person name="Lewis M.D."/>
            <person name="Llewellyn M.S."/>
            <person name="Marinkelle C.J."/>
            <person name="Tyler K.M."/>
            <person name="Miles M.A."/>
            <person name="Andersson B."/>
        </authorList>
    </citation>
    <scope>NUCLEOTIDE SEQUENCE [LARGE SCALE GENOMIC DNA]</scope>
    <source>
        <strain evidence="4 5">B7</strain>
    </source>
</reference>